<feature type="region of interest" description="Disordered" evidence="1">
    <location>
        <begin position="44"/>
        <end position="68"/>
    </location>
</feature>
<reference evidence="3" key="1">
    <citation type="submission" date="2016-09" db="EMBL/GenBank/DDBJ databases">
        <authorList>
            <person name="Varghese N."/>
            <person name="Submissions S."/>
        </authorList>
    </citation>
    <scope>NUCLEOTIDE SEQUENCE [LARGE SCALE GENOMIC DNA]</scope>
    <source>
        <strain evidence="3">JS23</strain>
    </source>
</reference>
<dbReference type="EMBL" id="FNLO01000004">
    <property type="protein sequence ID" value="SDV48010.1"/>
    <property type="molecule type" value="Genomic_DNA"/>
</dbReference>
<accession>A0A1H2PMW3</accession>
<dbReference type="OrthoDB" id="9101190at2"/>
<proteinExistence type="predicted"/>
<feature type="region of interest" description="Disordered" evidence="1">
    <location>
        <begin position="89"/>
        <end position="137"/>
    </location>
</feature>
<dbReference type="AlphaFoldDB" id="A0A1H2PMW3"/>
<evidence type="ECO:0000313" key="3">
    <source>
        <dbReference type="Proteomes" id="UP000243719"/>
    </source>
</evidence>
<gene>
    <name evidence="2" type="ORF">SAMN05216551_10477</name>
</gene>
<evidence type="ECO:0000256" key="1">
    <source>
        <dbReference type="SAM" id="MobiDB-lite"/>
    </source>
</evidence>
<name>A0A1H2PMW3_9BURK</name>
<evidence type="ECO:0008006" key="4">
    <source>
        <dbReference type="Google" id="ProtNLM"/>
    </source>
</evidence>
<keyword evidence="3" id="KW-1185">Reference proteome</keyword>
<feature type="compositionally biased region" description="Basic and acidic residues" evidence="1">
    <location>
        <begin position="114"/>
        <end position="137"/>
    </location>
</feature>
<sequence length="137" mass="15285">MLGLARTQLDMLNELDSLSHNIGRLLDANERNRKRVRELEQQLAEAASQRDEKASALVRAEAARDELQQERDALVARIDDAQTRLRAILERLPVAPQPDGDDAASEADAEAEATDAHETPEAEHEPSSDDSHYVHDR</sequence>
<protein>
    <recommendedName>
        <fullName evidence="4">ATPase</fullName>
    </recommendedName>
</protein>
<evidence type="ECO:0000313" key="2">
    <source>
        <dbReference type="EMBL" id="SDV48010.1"/>
    </source>
</evidence>
<dbReference type="RefSeq" id="WP_091906853.1">
    <property type="nucleotide sequence ID" value="NZ_FNLO01000004.1"/>
</dbReference>
<organism evidence="2 3">
    <name type="scientific">Chitinasiproducens palmae</name>
    <dbReference type="NCBI Taxonomy" id="1770053"/>
    <lineage>
        <taxon>Bacteria</taxon>
        <taxon>Pseudomonadati</taxon>
        <taxon>Pseudomonadota</taxon>
        <taxon>Betaproteobacteria</taxon>
        <taxon>Burkholderiales</taxon>
        <taxon>Burkholderiaceae</taxon>
        <taxon>Chitinasiproducens</taxon>
    </lineage>
</organism>
<feature type="compositionally biased region" description="Acidic residues" evidence="1">
    <location>
        <begin position="99"/>
        <end position="113"/>
    </location>
</feature>
<dbReference type="Proteomes" id="UP000243719">
    <property type="component" value="Unassembled WGS sequence"/>
</dbReference>
<dbReference type="STRING" id="1770053.SAMN05216551_10477"/>